<dbReference type="Proteomes" id="UP000636110">
    <property type="component" value="Unassembled WGS sequence"/>
</dbReference>
<dbReference type="InterPro" id="IPR036913">
    <property type="entry name" value="YegP-like_sf"/>
</dbReference>
<name>A0ABR6F1N9_9SPHI</name>
<organism evidence="2 3">
    <name type="scientific">Pedobacter gandavensis</name>
    <dbReference type="NCBI Taxonomy" id="2679963"/>
    <lineage>
        <taxon>Bacteria</taxon>
        <taxon>Pseudomonadati</taxon>
        <taxon>Bacteroidota</taxon>
        <taxon>Sphingobacteriia</taxon>
        <taxon>Sphingobacteriales</taxon>
        <taxon>Sphingobacteriaceae</taxon>
        <taxon>Pedobacter</taxon>
    </lineage>
</organism>
<dbReference type="Gene3D" id="2.30.29.80">
    <property type="match status" value="1"/>
</dbReference>
<reference evidence="2 3" key="1">
    <citation type="submission" date="2019-11" db="EMBL/GenBank/DDBJ databases">
        <title>Description of Pedobacter sp. LMG 31462T.</title>
        <authorList>
            <person name="Carlier A."/>
            <person name="Qi S."/>
            <person name="Vandamme P."/>
        </authorList>
    </citation>
    <scope>NUCLEOTIDE SEQUENCE [LARGE SCALE GENOMIC DNA]</scope>
    <source>
        <strain evidence="2 3">LMG 31462</strain>
    </source>
</reference>
<comment type="caution">
    <text evidence="2">The sequence shown here is derived from an EMBL/GenBank/DDBJ whole genome shotgun (WGS) entry which is preliminary data.</text>
</comment>
<dbReference type="InterPro" id="IPR051141">
    <property type="entry name" value="UPF0339_domain"/>
</dbReference>
<protein>
    <submittedName>
        <fullName evidence="2">DUF1508 domain-containing protein</fullName>
    </submittedName>
</protein>
<dbReference type="PANTHER" id="PTHR40606:SF1">
    <property type="entry name" value="UPF0339 PROTEIN YEGP"/>
    <property type="match status" value="1"/>
</dbReference>
<sequence>MAKFQIIRDLDNKFHFNLKLKSGDIVLRSADKTAAKISCEKQVELVRANSKFAQRFSRQTEEQGSFFILKDADNQVLARSGYYEYWLDMERSIAAVRSHTHDAEVEDLSATAQSANKSTALDLVAE</sequence>
<gene>
    <name evidence="2" type="ORF">GM920_16920</name>
</gene>
<keyword evidence="3" id="KW-1185">Reference proteome</keyword>
<dbReference type="Pfam" id="PF07411">
    <property type="entry name" value="DUF1508"/>
    <property type="match status" value="1"/>
</dbReference>
<dbReference type="InterPro" id="IPR010879">
    <property type="entry name" value="DUF1508"/>
</dbReference>
<dbReference type="EMBL" id="WNXC01000006">
    <property type="protein sequence ID" value="MBB2150583.1"/>
    <property type="molecule type" value="Genomic_DNA"/>
</dbReference>
<dbReference type="SUPFAM" id="SSF160113">
    <property type="entry name" value="YegP-like"/>
    <property type="match status" value="2"/>
</dbReference>
<evidence type="ECO:0000313" key="2">
    <source>
        <dbReference type="EMBL" id="MBB2150583.1"/>
    </source>
</evidence>
<evidence type="ECO:0000259" key="1">
    <source>
        <dbReference type="Pfam" id="PF07411"/>
    </source>
</evidence>
<accession>A0ABR6F1N9</accession>
<proteinExistence type="predicted"/>
<dbReference type="RefSeq" id="WP_182959661.1">
    <property type="nucleotide sequence ID" value="NZ_WNXC01000006.1"/>
</dbReference>
<evidence type="ECO:0000313" key="3">
    <source>
        <dbReference type="Proteomes" id="UP000636110"/>
    </source>
</evidence>
<dbReference type="PANTHER" id="PTHR40606">
    <property type="match status" value="1"/>
</dbReference>
<feature type="domain" description="DUF1508" evidence="1">
    <location>
        <begin position="66"/>
        <end position="107"/>
    </location>
</feature>